<dbReference type="PANTHER" id="PTHR45766:SF3">
    <property type="entry name" value="DNA ANNEALING HELICASE AND ENDONUCLEASE ZRANB3"/>
    <property type="match status" value="1"/>
</dbReference>
<dbReference type="SMART" id="SM00490">
    <property type="entry name" value="HELICc"/>
    <property type="match status" value="1"/>
</dbReference>
<comment type="subcellular location">
    <subcellularLocation>
        <location evidence="2">Chromosome</location>
    </subcellularLocation>
    <subcellularLocation>
        <location evidence="1">Nucleus</location>
    </subcellularLocation>
</comment>
<keyword evidence="4" id="KW-0158">Chromosome</keyword>
<dbReference type="PANTHER" id="PTHR45766">
    <property type="entry name" value="DNA ANNEALING HELICASE AND ENDONUCLEASE ZRANB3 FAMILY MEMBER"/>
    <property type="match status" value="1"/>
</dbReference>
<dbReference type="InterPro" id="IPR001650">
    <property type="entry name" value="Helicase_C-like"/>
</dbReference>
<accession>A0A8I3WEJ5</accession>
<evidence type="ECO:0000256" key="6">
    <source>
        <dbReference type="ARBA" id="ARBA00022723"/>
    </source>
</evidence>
<dbReference type="InterPro" id="IPR000330">
    <property type="entry name" value="SNF2_N"/>
</dbReference>
<dbReference type="GO" id="GO:0006281">
    <property type="term" value="P:DNA repair"/>
    <property type="evidence" value="ECO:0007669"/>
    <property type="project" value="UniProtKB-KW"/>
</dbReference>
<evidence type="ECO:0000256" key="4">
    <source>
        <dbReference type="ARBA" id="ARBA00022454"/>
    </source>
</evidence>
<organism evidence="26 27">
    <name type="scientific">Callithrix jacchus</name>
    <name type="common">White-tufted-ear marmoset</name>
    <name type="synonym">Simia Jacchus</name>
    <dbReference type="NCBI Taxonomy" id="9483"/>
    <lineage>
        <taxon>Eukaryota</taxon>
        <taxon>Metazoa</taxon>
        <taxon>Chordata</taxon>
        <taxon>Craniata</taxon>
        <taxon>Vertebrata</taxon>
        <taxon>Euteleostomi</taxon>
        <taxon>Mammalia</taxon>
        <taxon>Eutheria</taxon>
        <taxon>Euarchontoglires</taxon>
        <taxon>Primates</taxon>
        <taxon>Haplorrhini</taxon>
        <taxon>Platyrrhini</taxon>
        <taxon>Cebidae</taxon>
        <taxon>Callitrichinae</taxon>
        <taxon>Callithrix</taxon>
        <taxon>Callithrix</taxon>
    </lineage>
</organism>
<evidence type="ECO:0000256" key="8">
    <source>
        <dbReference type="ARBA" id="ARBA00022759"/>
    </source>
</evidence>
<dbReference type="InterPro" id="IPR003615">
    <property type="entry name" value="HNH_nuc"/>
</dbReference>
<dbReference type="CDD" id="cd18793">
    <property type="entry name" value="SF2_C_SNF"/>
    <property type="match status" value="1"/>
</dbReference>
<dbReference type="Gene3D" id="2.30.30.380">
    <property type="entry name" value="Zn-finger domain of Sec23/24"/>
    <property type="match status" value="1"/>
</dbReference>
<evidence type="ECO:0000256" key="18">
    <source>
        <dbReference type="ARBA" id="ARBA00056012"/>
    </source>
</evidence>
<dbReference type="InterPro" id="IPR002711">
    <property type="entry name" value="HNH"/>
</dbReference>
<evidence type="ECO:0000256" key="16">
    <source>
        <dbReference type="ARBA" id="ARBA00023242"/>
    </source>
</evidence>
<evidence type="ECO:0000256" key="10">
    <source>
        <dbReference type="ARBA" id="ARBA00022771"/>
    </source>
</evidence>
<comment type="subunit">
    <text evidence="19">Interacts (via PIP-box and RanBP2-type zinc finger) with PCNA (when PCNA is polyubiquitinated via 'Lys-63'-linked polyubiquitin).</text>
</comment>
<keyword evidence="9" id="KW-0227">DNA damage</keyword>
<dbReference type="Pfam" id="PF00271">
    <property type="entry name" value="Helicase_C"/>
    <property type="match status" value="1"/>
</dbReference>
<reference evidence="26" key="3">
    <citation type="submission" date="2025-09" db="UniProtKB">
        <authorList>
            <consortium name="Ensembl"/>
        </authorList>
    </citation>
    <scope>IDENTIFICATION</scope>
</reference>
<keyword evidence="7" id="KW-0547">Nucleotide-binding</keyword>
<dbReference type="GO" id="GO:0031297">
    <property type="term" value="P:replication fork processing"/>
    <property type="evidence" value="ECO:0007669"/>
    <property type="project" value="TreeGrafter"/>
</dbReference>
<feature type="domain" description="Helicase C-terminal" evidence="25">
    <location>
        <begin position="277"/>
        <end position="437"/>
    </location>
</feature>
<dbReference type="GO" id="GO:0004386">
    <property type="term" value="F:helicase activity"/>
    <property type="evidence" value="ECO:0007669"/>
    <property type="project" value="UniProtKB-KW"/>
</dbReference>
<evidence type="ECO:0000256" key="15">
    <source>
        <dbReference type="ARBA" id="ARBA00023204"/>
    </source>
</evidence>
<dbReference type="GO" id="GO:0043596">
    <property type="term" value="C:nuclear replication fork"/>
    <property type="evidence" value="ECO:0007669"/>
    <property type="project" value="TreeGrafter"/>
</dbReference>
<keyword evidence="15" id="KW-0234">DNA repair</keyword>
<dbReference type="SUPFAM" id="SSF52540">
    <property type="entry name" value="P-loop containing nucleoside triphosphate hydrolases"/>
    <property type="match status" value="2"/>
</dbReference>
<keyword evidence="5" id="KW-0540">Nuclease</keyword>
<dbReference type="FunFam" id="2.30.30.380:FF:000011">
    <property type="entry name" value="Zinc finger RANBP2-type containing 3"/>
    <property type="match status" value="1"/>
</dbReference>
<dbReference type="Gene3D" id="1.10.30.50">
    <property type="match status" value="1"/>
</dbReference>
<comment type="function">
    <text evidence="18">DNA annealing helicase and endonuclease required to maintain genome stability at stalled or collapsed replication forks by facilitating fork restart and limiting inappropriate recombination that could occur during template switching events. Recruited to the sites of stalled DNA replication by polyubiquitinated PCNA and acts as a structure-specific endonuclease that cleaves the replication fork D-loop intermediate, generating an accessible 3'-OH group in the template of the leading strand, which is amenable to extension by DNA polymerase. In addition to endonuclease activity, also catalyzes the fork regression via annealing helicase activity in order to prevent disintegration of the replication fork and the formation of double-strand breaks.</text>
</comment>
<dbReference type="InterPro" id="IPR001876">
    <property type="entry name" value="Znf_RanBP2"/>
</dbReference>
<dbReference type="Pfam" id="PF00176">
    <property type="entry name" value="SNF2-rel_dom"/>
    <property type="match status" value="1"/>
</dbReference>
<dbReference type="SUPFAM" id="SSF90209">
    <property type="entry name" value="Ran binding protein zinc finger-like"/>
    <property type="match status" value="1"/>
</dbReference>
<evidence type="ECO:0000256" key="7">
    <source>
        <dbReference type="ARBA" id="ARBA00022741"/>
    </source>
</evidence>
<feature type="region of interest" description="Disordered" evidence="23">
    <location>
        <begin position="655"/>
        <end position="674"/>
    </location>
</feature>
<dbReference type="FunFam" id="3.40.50.10810:FF:000024">
    <property type="entry name" value="DNA annealing helicase and endonuclease ZRANB3"/>
    <property type="match status" value="1"/>
</dbReference>
<keyword evidence="11" id="KW-0378">Hydrolase</keyword>
<dbReference type="PROSITE" id="PS01358">
    <property type="entry name" value="ZF_RANBP2_1"/>
    <property type="match status" value="1"/>
</dbReference>
<reference evidence="26" key="2">
    <citation type="submission" date="2025-08" db="UniProtKB">
        <authorList>
            <consortium name="Ensembl"/>
        </authorList>
    </citation>
    <scope>IDENTIFICATION</scope>
</reference>
<dbReference type="InterPro" id="IPR036443">
    <property type="entry name" value="Znf_RanBP2_sf"/>
</dbReference>
<evidence type="ECO:0000256" key="2">
    <source>
        <dbReference type="ARBA" id="ARBA00004286"/>
    </source>
</evidence>
<evidence type="ECO:0000256" key="13">
    <source>
        <dbReference type="ARBA" id="ARBA00022833"/>
    </source>
</evidence>
<dbReference type="InterPro" id="IPR038718">
    <property type="entry name" value="SNF2-like_sf"/>
</dbReference>
<keyword evidence="16" id="KW-0539">Nucleus</keyword>
<dbReference type="CDD" id="cd00085">
    <property type="entry name" value="HNHc"/>
    <property type="match status" value="1"/>
</dbReference>
<keyword evidence="27" id="KW-1185">Reference proteome</keyword>
<feature type="compositionally biased region" description="Polar residues" evidence="23">
    <location>
        <begin position="665"/>
        <end position="674"/>
    </location>
</feature>
<evidence type="ECO:0000256" key="19">
    <source>
        <dbReference type="ARBA" id="ARBA00064431"/>
    </source>
</evidence>
<dbReference type="AlphaFoldDB" id="A0A8I3WEJ5"/>
<dbReference type="FunFam" id="3.40.50.300:FF:000788">
    <property type="entry name" value="DNA annealing helicase and endonuclease ZRANB3"/>
    <property type="match status" value="1"/>
</dbReference>
<dbReference type="PROSITE" id="PS51192">
    <property type="entry name" value="HELICASE_ATP_BIND_1"/>
    <property type="match status" value="1"/>
</dbReference>
<dbReference type="GO" id="GO:0005524">
    <property type="term" value="F:ATP binding"/>
    <property type="evidence" value="ECO:0007669"/>
    <property type="project" value="UniProtKB-KW"/>
</dbReference>
<evidence type="ECO:0000256" key="22">
    <source>
        <dbReference type="ARBA" id="ARBA00084025"/>
    </source>
</evidence>
<dbReference type="SMART" id="SM00487">
    <property type="entry name" value="DEXDc"/>
    <property type="match status" value="1"/>
</dbReference>
<evidence type="ECO:0000256" key="20">
    <source>
        <dbReference type="ARBA" id="ARBA00070176"/>
    </source>
</evidence>
<dbReference type="SMART" id="SM00507">
    <property type="entry name" value="HNHc"/>
    <property type="match status" value="1"/>
</dbReference>
<evidence type="ECO:0000313" key="27">
    <source>
        <dbReference type="Proteomes" id="UP000008225"/>
    </source>
</evidence>
<dbReference type="PROSITE" id="PS51194">
    <property type="entry name" value="HELICASE_CTER"/>
    <property type="match status" value="1"/>
</dbReference>
<keyword evidence="17" id="KW-0511">Multifunctional enzyme</keyword>
<evidence type="ECO:0000256" key="23">
    <source>
        <dbReference type="SAM" id="MobiDB-lite"/>
    </source>
</evidence>
<dbReference type="GO" id="GO:0008270">
    <property type="term" value="F:zinc ion binding"/>
    <property type="evidence" value="ECO:0007669"/>
    <property type="project" value="UniProtKB-KW"/>
</dbReference>
<dbReference type="CDD" id="cd18010">
    <property type="entry name" value="DEXHc_HARP_SMARCAL1"/>
    <property type="match status" value="1"/>
</dbReference>
<dbReference type="GO" id="GO:0016787">
    <property type="term" value="F:hydrolase activity"/>
    <property type="evidence" value="ECO:0007669"/>
    <property type="project" value="UniProtKB-KW"/>
</dbReference>
<keyword evidence="8" id="KW-0255">Endonuclease</keyword>
<keyword evidence="12" id="KW-0347">Helicase</keyword>
<dbReference type="InterPro" id="IPR014001">
    <property type="entry name" value="Helicase_ATP-bd"/>
</dbReference>
<dbReference type="OMA" id="AHHIELI"/>
<dbReference type="GeneTree" id="ENSGT00940000158559"/>
<dbReference type="SMART" id="SM00547">
    <property type="entry name" value="ZnF_RBZ"/>
    <property type="match status" value="1"/>
</dbReference>
<evidence type="ECO:0000256" key="5">
    <source>
        <dbReference type="ARBA" id="ARBA00022722"/>
    </source>
</evidence>
<evidence type="ECO:0000256" key="17">
    <source>
        <dbReference type="ARBA" id="ARBA00023268"/>
    </source>
</evidence>
<evidence type="ECO:0000256" key="11">
    <source>
        <dbReference type="ARBA" id="ARBA00022801"/>
    </source>
</evidence>
<keyword evidence="10" id="KW-0863">Zinc-finger</keyword>
<dbReference type="Proteomes" id="UP000008225">
    <property type="component" value="Chromosome 14"/>
</dbReference>
<dbReference type="Gene3D" id="3.40.50.10810">
    <property type="entry name" value="Tandem AAA-ATPase domain"/>
    <property type="match status" value="1"/>
</dbReference>
<dbReference type="GO" id="GO:0004520">
    <property type="term" value="F:DNA endonuclease activity"/>
    <property type="evidence" value="ECO:0007669"/>
    <property type="project" value="TreeGrafter"/>
</dbReference>
<proteinExistence type="inferred from homology"/>
<evidence type="ECO:0000259" key="25">
    <source>
        <dbReference type="PROSITE" id="PS51194"/>
    </source>
</evidence>
<evidence type="ECO:0000256" key="3">
    <source>
        <dbReference type="ARBA" id="ARBA00007025"/>
    </source>
</evidence>
<evidence type="ECO:0000259" key="24">
    <source>
        <dbReference type="PROSITE" id="PS51192"/>
    </source>
</evidence>
<dbReference type="InterPro" id="IPR049730">
    <property type="entry name" value="SNF2/RAD54-like_C"/>
</dbReference>
<name>A0A8I3WEJ5_CALJA</name>
<protein>
    <recommendedName>
        <fullName evidence="20">DNA annealing helicase and endonuclease ZRANB3</fullName>
    </recommendedName>
    <alternativeName>
        <fullName evidence="21">Annealing helicase 2</fullName>
    </alternativeName>
    <alternativeName>
        <fullName evidence="22">Zinc finger Ran-binding domain-containing protein 3</fullName>
    </alternativeName>
</protein>
<dbReference type="Pfam" id="PF01844">
    <property type="entry name" value="HNH"/>
    <property type="match status" value="1"/>
</dbReference>
<evidence type="ECO:0000313" key="26">
    <source>
        <dbReference type="Ensembl" id="ENSCJAP00000083624.1"/>
    </source>
</evidence>
<dbReference type="GO" id="GO:0003676">
    <property type="term" value="F:nucleic acid binding"/>
    <property type="evidence" value="ECO:0007669"/>
    <property type="project" value="InterPro"/>
</dbReference>
<comment type="similarity">
    <text evidence="3">Belongs to the SNF2/RAD54 helicase family.</text>
</comment>
<evidence type="ECO:0000256" key="9">
    <source>
        <dbReference type="ARBA" id="ARBA00022763"/>
    </source>
</evidence>
<sequence>MFTYYLCMVADEMGLGKTIQAIAVAYFYKEEWPLLIVVPSSLRYPWTEEIEKWIPELSPEEINVIQNKTDVRRISTSKVTVLGYGLLTTDAETLIDALNNQKFKVVIVDESHYMKSRNATRSKILLPVVQKARRAILLTGTPALGRPEELFMQIEALFPQKFGSWTDYAKRYCNAHIRYFGKRPQWDCRGASNLKELHQLLSDIMIRRLKTEVLTQLPPKIRQRIPFDLLSAAAKELNTSFEEWKKLMRTPNSSAMEIVMGLITRMFKQTAIAKAGAVKDYIKMMLQNDSLKFLVFAHHLSMLQACTEAVIKNKTRYIRIDGSVSSSERIHLVNQLQKDPDTRVAILSIQAAGQGLTFTAASHVVFAELYWDPGHIKQAEDRAHRIGQCSSVNIHYLIANGTLDTLMWGMLNHKAQVTGSTLNGRKEKIQAEEDDKEKWDFLQFAEARTPNDSSEELRKEALFSHFEKEKQHDIRSFLLPQPKKRQLMTSCYKSKNFQEENTIVSSEPTKIAARDIIDYESDVEPETKRLKLVTTDDHYSPSEETPSQSRQIRTPLMESVQETKAQSTTPTFPVEGWHCSFCTYINNSVLRYCEMCENPQGSADRLNHIQDKNKNEKHDSLKDTSEVQTILDCEKQVLEQSEPDQLADSREETLKIEKEDRLTPQPGNEQLKSSDTLPVYDTLMFCASRNTDRIHLYTKDGKQMSCNFIPPDIKLDLWEDLPASFQLKQNRSLMIHNQRRCCYSFSGQSEECWGPCSSDHKGVQTMGSFYKNFLEDGACVPFLSPDTVQADPTGKASTSKGYLQAVDNEGNPLCLHCQQPTCQTKQACKANAWDSWFCSLKCQEEFWIRSNNSYLRAKVFETEHGVYQLCNVNAQELFLRLRDAPKSQRKNLLDATWTSKLPLEQLNEMIRNPGEGHFWQVDHIKPVYRGGGQCSLDNLQTLCTVCHKE</sequence>
<keyword evidence="13" id="KW-0862">Zinc</keyword>
<dbReference type="Ensembl" id="ENSCJAT00000125489.1">
    <property type="protein sequence ID" value="ENSCJAP00000083624.1"/>
    <property type="gene ID" value="ENSCJAG00000071953.1"/>
</dbReference>
<feature type="domain" description="Helicase ATP-binding" evidence="24">
    <location>
        <begin position="1"/>
        <end position="160"/>
    </location>
</feature>
<reference evidence="26 27" key="1">
    <citation type="submission" date="2009-03" db="EMBL/GenBank/DDBJ databases">
        <authorList>
            <person name="Warren W."/>
            <person name="Ye L."/>
            <person name="Minx P."/>
            <person name="Worley K."/>
            <person name="Gibbs R."/>
            <person name="Wilson R.K."/>
        </authorList>
    </citation>
    <scope>NUCLEOTIDE SEQUENCE [LARGE SCALE GENOMIC DNA]</scope>
</reference>
<evidence type="ECO:0000256" key="1">
    <source>
        <dbReference type="ARBA" id="ARBA00004123"/>
    </source>
</evidence>
<dbReference type="Gene3D" id="3.40.50.300">
    <property type="entry name" value="P-loop containing nucleotide triphosphate hydrolases"/>
    <property type="match status" value="1"/>
</dbReference>
<evidence type="ECO:0000256" key="12">
    <source>
        <dbReference type="ARBA" id="ARBA00022806"/>
    </source>
</evidence>
<keyword evidence="6" id="KW-0479">Metal-binding</keyword>
<dbReference type="InterPro" id="IPR027417">
    <property type="entry name" value="P-loop_NTPase"/>
</dbReference>
<evidence type="ECO:0000256" key="14">
    <source>
        <dbReference type="ARBA" id="ARBA00022840"/>
    </source>
</evidence>
<keyword evidence="14" id="KW-0067">ATP-binding</keyword>
<evidence type="ECO:0000256" key="21">
    <source>
        <dbReference type="ARBA" id="ARBA00082898"/>
    </source>
</evidence>